<dbReference type="EMBL" id="JABFUD020000008">
    <property type="protein sequence ID" value="KAI5076452.1"/>
    <property type="molecule type" value="Genomic_DNA"/>
</dbReference>
<name>A0A9D4UZZ7_ADICA</name>
<comment type="caution">
    <text evidence="1">The sequence shown here is derived from an EMBL/GenBank/DDBJ whole genome shotgun (WGS) entry which is preliminary data.</text>
</comment>
<evidence type="ECO:0000313" key="1">
    <source>
        <dbReference type="EMBL" id="KAI5076452.1"/>
    </source>
</evidence>
<protein>
    <submittedName>
        <fullName evidence="1">Uncharacterized protein</fullName>
    </submittedName>
</protein>
<dbReference type="Proteomes" id="UP000886520">
    <property type="component" value="Chromosome 8"/>
</dbReference>
<gene>
    <name evidence="1" type="ORF">GOP47_0008517</name>
</gene>
<evidence type="ECO:0000313" key="2">
    <source>
        <dbReference type="Proteomes" id="UP000886520"/>
    </source>
</evidence>
<organism evidence="1 2">
    <name type="scientific">Adiantum capillus-veneris</name>
    <name type="common">Maidenhair fern</name>
    <dbReference type="NCBI Taxonomy" id="13818"/>
    <lineage>
        <taxon>Eukaryota</taxon>
        <taxon>Viridiplantae</taxon>
        <taxon>Streptophyta</taxon>
        <taxon>Embryophyta</taxon>
        <taxon>Tracheophyta</taxon>
        <taxon>Polypodiopsida</taxon>
        <taxon>Polypodiidae</taxon>
        <taxon>Polypodiales</taxon>
        <taxon>Pteridineae</taxon>
        <taxon>Pteridaceae</taxon>
        <taxon>Vittarioideae</taxon>
        <taxon>Adiantum</taxon>
    </lineage>
</organism>
<keyword evidence="2" id="KW-1185">Reference proteome</keyword>
<accession>A0A9D4UZZ7</accession>
<reference evidence="1" key="1">
    <citation type="submission" date="2021-01" db="EMBL/GenBank/DDBJ databases">
        <title>Adiantum capillus-veneris genome.</title>
        <authorList>
            <person name="Fang Y."/>
            <person name="Liao Q."/>
        </authorList>
    </citation>
    <scope>NUCLEOTIDE SEQUENCE</scope>
    <source>
        <strain evidence="1">H3</strain>
        <tissue evidence="1">Leaf</tissue>
    </source>
</reference>
<sequence>MPIWTYDDVLMLVPPLPDAKDWTRAFTFIVKGLAMMERRGKGLQKLSSFDCDFYHSVIFSTMVREA</sequence>
<dbReference type="AlphaFoldDB" id="A0A9D4UZZ7"/>
<proteinExistence type="predicted"/>